<dbReference type="EMBL" id="JAWIIV010000017">
    <property type="protein sequence ID" value="MEC4721259.1"/>
    <property type="molecule type" value="Genomic_DNA"/>
</dbReference>
<name>A0ABU6JDN1_9BURK</name>
<keyword evidence="5" id="KW-1185">Reference proteome</keyword>
<comment type="caution">
    <text evidence="4">The sequence shown here is derived from an EMBL/GenBank/DDBJ whole genome shotgun (WGS) entry which is preliminary data.</text>
</comment>
<proteinExistence type="predicted"/>
<evidence type="ECO:0000313" key="4">
    <source>
        <dbReference type="EMBL" id="MEC4721259.1"/>
    </source>
</evidence>
<gene>
    <name evidence="4" type="ORF">RY831_19010</name>
</gene>
<dbReference type="PANTHER" id="PTHR43103:SF3">
    <property type="entry name" value="ADP-L-GLYCERO-D-MANNO-HEPTOSE-6-EPIMERASE"/>
    <property type="match status" value="1"/>
</dbReference>
<evidence type="ECO:0000313" key="5">
    <source>
        <dbReference type="Proteomes" id="UP001352263"/>
    </source>
</evidence>
<organism evidence="4 5">
    <name type="scientific">Noviherbaspirillum album</name>
    <dbReference type="NCBI Taxonomy" id="3080276"/>
    <lineage>
        <taxon>Bacteria</taxon>
        <taxon>Pseudomonadati</taxon>
        <taxon>Pseudomonadota</taxon>
        <taxon>Betaproteobacteria</taxon>
        <taxon>Burkholderiales</taxon>
        <taxon>Oxalobacteraceae</taxon>
        <taxon>Noviherbaspirillum</taxon>
    </lineage>
</organism>
<evidence type="ECO:0000259" key="3">
    <source>
        <dbReference type="Pfam" id="PF01370"/>
    </source>
</evidence>
<dbReference type="SUPFAM" id="SSF51735">
    <property type="entry name" value="NAD(P)-binding Rossmann-fold domains"/>
    <property type="match status" value="1"/>
</dbReference>
<evidence type="ECO:0000256" key="1">
    <source>
        <dbReference type="ARBA" id="ARBA00022857"/>
    </source>
</evidence>
<feature type="domain" description="NAD-dependent epimerase/dehydratase" evidence="3">
    <location>
        <begin position="3"/>
        <end position="200"/>
    </location>
</feature>
<protein>
    <submittedName>
        <fullName evidence="4">NAD-dependent epimerase/dehydratase family protein</fullName>
    </submittedName>
</protein>
<keyword evidence="1" id="KW-0521">NADP</keyword>
<dbReference type="InterPro" id="IPR036291">
    <property type="entry name" value="NAD(P)-bd_dom_sf"/>
</dbReference>
<sequence>MRILVLGAAGFIGSRLVQALSGFMPDASIVASDLRMPIAPDGVRGMPNVEFIGGDMLAPGLIPSLFKQPFDAVFHLAAALTIDAETAFERGMDINVHAFIRLLEACRLQNGTARFIFASSVSTFGGDLPAIVDDHVHQNPQTSYGTHKLIGEQLINDYSRRGFLDGRSLRLPIVLTHPGPPSASVSDRIASLIRDPFDGKRVCCPICPDTPLAVISVDKVIAAMLRLLDVEAHALQHTRAMNMPALTVTPRQIADAVARRLPPHSPDWVEWKEDAAIQRVVESWPSRFTSGRAIALGLESDASIDDIISAYLA</sequence>
<dbReference type="InterPro" id="IPR001509">
    <property type="entry name" value="Epimerase_deHydtase"/>
</dbReference>
<dbReference type="PANTHER" id="PTHR43103">
    <property type="entry name" value="NUCLEOSIDE-DIPHOSPHATE-SUGAR EPIMERASE"/>
    <property type="match status" value="1"/>
</dbReference>
<keyword evidence="2" id="KW-0119">Carbohydrate metabolism</keyword>
<accession>A0ABU6JDN1</accession>
<evidence type="ECO:0000256" key="2">
    <source>
        <dbReference type="ARBA" id="ARBA00023277"/>
    </source>
</evidence>
<dbReference type="Pfam" id="PF01370">
    <property type="entry name" value="Epimerase"/>
    <property type="match status" value="1"/>
</dbReference>
<dbReference type="Proteomes" id="UP001352263">
    <property type="component" value="Unassembled WGS sequence"/>
</dbReference>
<dbReference type="Gene3D" id="3.40.50.720">
    <property type="entry name" value="NAD(P)-binding Rossmann-like Domain"/>
    <property type="match status" value="1"/>
</dbReference>
<reference evidence="4 5" key="1">
    <citation type="submission" date="2023-10" db="EMBL/GenBank/DDBJ databases">
        <title>Noviherbaspirillum sp. CPCC 100848 genome assembly.</title>
        <authorList>
            <person name="Li X.Y."/>
            <person name="Fang X.M."/>
        </authorList>
    </citation>
    <scope>NUCLEOTIDE SEQUENCE [LARGE SCALE GENOMIC DNA]</scope>
    <source>
        <strain evidence="4 5">CPCC 100848</strain>
    </source>
</reference>
<dbReference type="Gene3D" id="3.90.25.10">
    <property type="entry name" value="UDP-galactose 4-epimerase, domain 1"/>
    <property type="match status" value="1"/>
</dbReference>
<dbReference type="RefSeq" id="WP_326507966.1">
    <property type="nucleotide sequence ID" value="NZ_JAWIIV010000017.1"/>
</dbReference>